<feature type="domain" description="SHSP" evidence="5">
    <location>
        <begin position="1"/>
        <end position="89"/>
    </location>
</feature>
<name>A0AAE0AY67_9ROSI</name>
<feature type="compositionally biased region" description="Gly residues" evidence="4">
    <location>
        <begin position="131"/>
        <end position="145"/>
    </location>
</feature>
<protein>
    <recommendedName>
        <fullName evidence="5">SHSP domain-containing protein</fullName>
    </recommendedName>
</protein>
<dbReference type="InterPro" id="IPR002068">
    <property type="entry name" value="A-crystallin/Hsp20_dom"/>
</dbReference>
<evidence type="ECO:0000256" key="4">
    <source>
        <dbReference type="SAM" id="MobiDB-lite"/>
    </source>
</evidence>
<sequence length="405" mass="46375">MILLTDFKTQEVKLDIDESGHLVVSGERLLKATGNKFKIFMFEQTFTLLHNSDIDQISGKMEGEIFRITVPKRPLVHEDHENVDQINKEIYKQESPEDDHENKYRGGGVNDDTKEVYKQESYQDIDENKYGSGGGGRVVGGGGSGRLDHMDEKSEKNSQIDCFSGELARSSSMSYEQVLQKSLSTAHVKEKRGVRDSRPLLSNPIVRDFVPSSGWTEDSNARYLLVDLPDFSREEVEVDTSSHLTISGERQTSDNRYIFRFQQTHTLPPDSDINSVSGNLDLGRGILYVTVPKLVSTLRRREPEIQMSEIENTNSIVEEHKQETPRNDENDRGGRFDKEEKREKNSRVDDFPEEAIKKWEKEPNHQLVIRTMRKLEENKQIVFITLLAFSLGAWVSRKVESRGHV</sequence>
<evidence type="ECO:0000313" key="6">
    <source>
        <dbReference type="EMBL" id="KAK3226396.1"/>
    </source>
</evidence>
<feature type="compositionally biased region" description="Basic and acidic residues" evidence="4">
    <location>
        <begin position="317"/>
        <end position="349"/>
    </location>
</feature>
<reference evidence="6" key="1">
    <citation type="journal article" date="2023" name="Plant J.">
        <title>Genome sequences and population genomics provide insights into the demographic history, inbreeding, and mutation load of two 'living fossil' tree species of Dipteronia.</title>
        <authorList>
            <person name="Feng Y."/>
            <person name="Comes H.P."/>
            <person name="Chen J."/>
            <person name="Zhu S."/>
            <person name="Lu R."/>
            <person name="Zhang X."/>
            <person name="Li P."/>
            <person name="Qiu J."/>
            <person name="Olsen K.M."/>
            <person name="Qiu Y."/>
        </authorList>
    </citation>
    <scope>NUCLEOTIDE SEQUENCE</scope>
    <source>
        <strain evidence="6">NBL</strain>
    </source>
</reference>
<organism evidence="6 7">
    <name type="scientific">Dipteronia sinensis</name>
    <dbReference type="NCBI Taxonomy" id="43782"/>
    <lineage>
        <taxon>Eukaryota</taxon>
        <taxon>Viridiplantae</taxon>
        <taxon>Streptophyta</taxon>
        <taxon>Embryophyta</taxon>
        <taxon>Tracheophyta</taxon>
        <taxon>Spermatophyta</taxon>
        <taxon>Magnoliopsida</taxon>
        <taxon>eudicotyledons</taxon>
        <taxon>Gunneridae</taxon>
        <taxon>Pentapetalae</taxon>
        <taxon>rosids</taxon>
        <taxon>malvids</taxon>
        <taxon>Sapindales</taxon>
        <taxon>Sapindaceae</taxon>
        <taxon>Hippocastanoideae</taxon>
        <taxon>Acereae</taxon>
        <taxon>Dipteronia</taxon>
    </lineage>
</organism>
<dbReference type="InterPro" id="IPR008978">
    <property type="entry name" value="HSP20-like_chaperone"/>
</dbReference>
<proteinExistence type="inferred from homology"/>
<dbReference type="Pfam" id="PF00011">
    <property type="entry name" value="HSP20"/>
    <property type="match status" value="1"/>
</dbReference>
<evidence type="ECO:0000256" key="3">
    <source>
        <dbReference type="RuleBase" id="RU003616"/>
    </source>
</evidence>
<dbReference type="SUPFAM" id="SSF49764">
    <property type="entry name" value="HSP20-like chaperones"/>
    <property type="match status" value="2"/>
</dbReference>
<feature type="region of interest" description="Disordered" evidence="4">
    <location>
        <begin position="305"/>
        <end position="349"/>
    </location>
</feature>
<dbReference type="EMBL" id="JANJYJ010000002">
    <property type="protein sequence ID" value="KAK3226396.1"/>
    <property type="molecule type" value="Genomic_DNA"/>
</dbReference>
<evidence type="ECO:0000313" key="7">
    <source>
        <dbReference type="Proteomes" id="UP001281410"/>
    </source>
</evidence>
<evidence type="ECO:0000256" key="2">
    <source>
        <dbReference type="PROSITE-ProRule" id="PRU00285"/>
    </source>
</evidence>
<comment type="similarity">
    <text evidence="2 3">Belongs to the small heat shock protein (HSP20) family.</text>
</comment>
<keyword evidence="1" id="KW-0346">Stress response</keyword>
<feature type="region of interest" description="Disordered" evidence="4">
    <location>
        <begin position="90"/>
        <end position="159"/>
    </location>
</feature>
<dbReference type="PROSITE" id="PS01031">
    <property type="entry name" value="SHSP"/>
    <property type="match status" value="2"/>
</dbReference>
<feature type="domain" description="SHSP" evidence="5">
    <location>
        <begin position="204"/>
        <end position="308"/>
    </location>
</feature>
<dbReference type="Gene3D" id="2.60.40.790">
    <property type="match status" value="2"/>
</dbReference>
<accession>A0AAE0AY67</accession>
<feature type="compositionally biased region" description="Basic and acidic residues" evidence="4">
    <location>
        <begin position="90"/>
        <end position="104"/>
    </location>
</feature>
<keyword evidence="7" id="KW-1185">Reference proteome</keyword>
<dbReference type="InterPro" id="IPR031107">
    <property type="entry name" value="Small_HSP"/>
</dbReference>
<dbReference type="PANTHER" id="PTHR11527">
    <property type="entry name" value="HEAT-SHOCK PROTEIN 20 FAMILY MEMBER"/>
    <property type="match status" value="1"/>
</dbReference>
<comment type="caution">
    <text evidence="6">The sequence shown here is derived from an EMBL/GenBank/DDBJ whole genome shotgun (WGS) entry which is preliminary data.</text>
</comment>
<dbReference type="AlphaFoldDB" id="A0AAE0AY67"/>
<feature type="compositionally biased region" description="Basic and acidic residues" evidence="4">
    <location>
        <begin position="146"/>
        <end position="158"/>
    </location>
</feature>
<evidence type="ECO:0000259" key="5">
    <source>
        <dbReference type="PROSITE" id="PS01031"/>
    </source>
</evidence>
<dbReference type="CDD" id="cd06464">
    <property type="entry name" value="ACD_sHsps-like"/>
    <property type="match status" value="2"/>
</dbReference>
<evidence type="ECO:0000256" key="1">
    <source>
        <dbReference type="ARBA" id="ARBA00023016"/>
    </source>
</evidence>
<gene>
    <name evidence="6" type="ORF">Dsin_006258</name>
</gene>
<dbReference type="Proteomes" id="UP001281410">
    <property type="component" value="Unassembled WGS sequence"/>
</dbReference>